<keyword evidence="11 16" id="KW-0915">Sodium</keyword>
<dbReference type="NCBIfam" id="TIGR01195">
    <property type="entry name" value="oadG_fam"/>
    <property type="match status" value="1"/>
</dbReference>
<evidence type="ECO:0000256" key="1">
    <source>
        <dbReference type="ARBA" id="ARBA00001959"/>
    </source>
</evidence>
<feature type="transmembrane region" description="Helical" evidence="16 17">
    <location>
        <begin position="12"/>
        <end position="33"/>
    </location>
</feature>
<evidence type="ECO:0000256" key="13">
    <source>
        <dbReference type="ARBA" id="ARBA00023136"/>
    </source>
</evidence>
<comment type="catalytic activity">
    <reaction evidence="15 16 17">
        <text>oxaloacetate + 2 Na(+)(in) + H(+) = pyruvate + 2 Na(+)(out) + CO2</text>
        <dbReference type="Rhea" id="RHEA:57724"/>
        <dbReference type="ChEBI" id="CHEBI:15361"/>
        <dbReference type="ChEBI" id="CHEBI:15378"/>
        <dbReference type="ChEBI" id="CHEBI:16452"/>
        <dbReference type="ChEBI" id="CHEBI:16526"/>
        <dbReference type="ChEBI" id="CHEBI:29101"/>
        <dbReference type="EC" id="7.2.4.2"/>
    </reaction>
</comment>
<dbReference type="HAMAP" id="MF_00404">
    <property type="entry name" value="OadG"/>
    <property type="match status" value="1"/>
</dbReference>
<keyword evidence="13 16" id="KW-0472">Membrane</keyword>
<dbReference type="Pfam" id="PF04277">
    <property type="entry name" value="OAD_gamma"/>
    <property type="match status" value="1"/>
</dbReference>
<dbReference type="Proteomes" id="UP001589645">
    <property type="component" value="Unassembled WGS sequence"/>
</dbReference>
<keyword evidence="14 16" id="KW-0739">Sodium transport</keyword>
<proteinExistence type="inferred from homology"/>
<evidence type="ECO:0000256" key="7">
    <source>
        <dbReference type="ARBA" id="ARBA00022475"/>
    </source>
</evidence>
<keyword evidence="7 16" id="KW-1003">Cell membrane</keyword>
<accession>A0ABV5HT59</accession>
<evidence type="ECO:0000256" key="4">
    <source>
        <dbReference type="ARBA" id="ARBA00005844"/>
    </source>
</evidence>
<evidence type="ECO:0000256" key="10">
    <source>
        <dbReference type="ARBA" id="ARBA00022989"/>
    </source>
</evidence>
<keyword evidence="6 16" id="KW-0813">Transport</keyword>
<keyword evidence="19" id="KW-1185">Reference proteome</keyword>
<evidence type="ECO:0000256" key="15">
    <source>
        <dbReference type="ARBA" id="ARBA00048176"/>
    </source>
</evidence>
<sequence length="85" mass="9006">MENIGSLLADAATLMVTGMAVVYLFLTVLVYLVQLMSKLVSEEQPEPATQPLASKTTIPTATGVNPKLIAAISSAVHQYRNSSAK</sequence>
<gene>
    <name evidence="16" type="primary">oadG</name>
    <name evidence="18" type="ORF">ACFFUV_19195</name>
</gene>
<dbReference type="InterPro" id="IPR005899">
    <property type="entry name" value="Na_pump_deCOase"/>
</dbReference>
<comment type="similarity">
    <text evidence="4 16 17">Belongs to the OadG family.</text>
</comment>
<keyword evidence="8 16" id="KW-0812">Transmembrane</keyword>
<evidence type="ECO:0000256" key="6">
    <source>
        <dbReference type="ARBA" id="ARBA00022448"/>
    </source>
</evidence>
<comment type="subcellular location">
    <subcellularLocation>
        <location evidence="3 16 17">Cell membrane</location>
        <topology evidence="3 16 17">Single-pass membrane protein</topology>
    </subcellularLocation>
</comment>
<evidence type="ECO:0000313" key="19">
    <source>
        <dbReference type="Proteomes" id="UP001589645"/>
    </source>
</evidence>
<name>A0ABV5HT59_9VIBR</name>
<evidence type="ECO:0000256" key="2">
    <source>
        <dbReference type="ARBA" id="ARBA00003002"/>
    </source>
</evidence>
<comment type="caution">
    <text evidence="18">The sequence shown here is derived from an EMBL/GenBank/DDBJ whole genome shotgun (WGS) entry which is preliminary data.</text>
</comment>
<evidence type="ECO:0000256" key="8">
    <source>
        <dbReference type="ARBA" id="ARBA00022692"/>
    </source>
</evidence>
<evidence type="ECO:0000313" key="18">
    <source>
        <dbReference type="EMBL" id="MFB9137102.1"/>
    </source>
</evidence>
<evidence type="ECO:0000256" key="3">
    <source>
        <dbReference type="ARBA" id="ARBA00004162"/>
    </source>
</evidence>
<dbReference type="RefSeq" id="WP_390196078.1">
    <property type="nucleotide sequence ID" value="NZ_JBHMEP010000009.1"/>
</dbReference>
<reference evidence="18 19" key="1">
    <citation type="submission" date="2024-09" db="EMBL/GenBank/DDBJ databases">
        <authorList>
            <person name="Sun Q."/>
            <person name="Mori K."/>
        </authorList>
    </citation>
    <scope>NUCLEOTIDE SEQUENCE [LARGE SCALE GENOMIC DNA]</scope>
    <source>
        <strain evidence="18 19">CECT 8064</strain>
    </source>
</reference>
<evidence type="ECO:0000256" key="11">
    <source>
        <dbReference type="ARBA" id="ARBA00023053"/>
    </source>
</evidence>
<evidence type="ECO:0000256" key="17">
    <source>
        <dbReference type="RuleBase" id="RU004278"/>
    </source>
</evidence>
<comment type="subunit">
    <text evidence="5 16">Heterotrimer of an alpha, a beta and a gamma subunit.</text>
</comment>
<evidence type="ECO:0000256" key="5">
    <source>
        <dbReference type="ARBA" id="ARBA00011869"/>
    </source>
</evidence>
<comment type="function">
    <text evidence="2 16 17">Catalyzes the decarboxylation of oxaloacetate coupled to Na(+) translocation.</text>
</comment>
<keyword evidence="9 16" id="KW-1278">Translocase</keyword>
<keyword evidence="12 16" id="KW-0406">Ion transport</keyword>
<organism evidence="18 19">
    <name type="scientific">Vibrio olivae</name>
    <dbReference type="NCBI Taxonomy" id="1243002"/>
    <lineage>
        <taxon>Bacteria</taxon>
        <taxon>Pseudomonadati</taxon>
        <taxon>Pseudomonadota</taxon>
        <taxon>Gammaproteobacteria</taxon>
        <taxon>Vibrionales</taxon>
        <taxon>Vibrionaceae</taxon>
        <taxon>Vibrio</taxon>
    </lineage>
</organism>
<dbReference type="InterPro" id="IPR023424">
    <property type="entry name" value="OadG"/>
</dbReference>
<dbReference type="EMBL" id="JBHMEP010000009">
    <property type="protein sequence ID" value="MFB9137102.1"/>
    <property type="molecule type" value="Genomic_DNA"/>
</dbReference>
<evidence type="ECO:0000256" key="14">
    <source>
        <dbReference type="ARBA" id="ARBA00023201"/>
    </source>
</evidence>
<evidence type="ECO:0000256" key="9">
    <source>
        <dbReference type="ARBA" id="ARBA00022967"/>
    </source>
</evidence>
<evidence type="ECO:0000256" key="16">
    <source>
        <dbReference type="HAMAP-Rule" id="MF_00404"/>
    </source>
</evidence>
<dbReference type="NCBIfam" id="NF003004">
    <property type="entry name" value="PRK03814.1"/>
    <property type="match status" value="1"/>
</dbReference>
<keyword evidence="10 16" id="KW-1133">Transmembrane helix</keyword>
<comment type="cofactor">
    <cofactor evidence="1 16 17">
        <name>Na(+)</name>
        <dbReference type="ChEBI" id="CHEBI:29101"/>
    </cofactor>
</comment>
<protein>
    <recommendedName>
        <fullName evidence="16">Probable oxaloacetate decarboxylase gamma chain</fullName>
        <ecNumber evidence="16">7.2.4.2</ecNumber>
    </recommendedName>
</protein>
<dbReference type="EC" id="7.2.4.2" evidence="16"/>
<evidence type="ECO:0000256" key="12">
    <source>
        <dbReference type="ARBA" id="ARBA00023065"/>
    </source>
</evidence>